<reference evidence="1 2" key="1">
    <citation type="submission" date="2018-06" db="EMBL/GenBank/DDBJ databases">
        <authorList>
            <consortium name="Pathogen Informatics"/>
            <person name="Doyle S."/>
        </authorList>
    </citation>
    <scope>NUCLEOTIDE SEQUENCE [LARGE SCALE GENOMIC DNA]</scope>
    <source>
        <strain evidence="1 2">NCTC12020</strain>
    </source>
</reference>
<evidence type="ECO:0000313" key="1">
    <source>
        <dbReference type="EMBL" id="SUP41973.1"/>
    </source>
</evidence>
<keyword evidence="2" id="KW-1185">Reference proteome</keyword>
<proteinExistence type="predicted"/>
<dbReference type="EMBL" id="UHIO01000001">
    <property type="protein sequence ID" value="SUP41973.1"/>
    <property type="molecule type" value="Genomic_DNA"/>
</dbReference>
<accession>A0A380NKK6</accession>
<dbReference type="OrthoDB" id="2583024at2"/>
<organism evidence="1 2">
    <name type="scientific">Veillonella criceti</name>
    <dbReference type="NCBI Taxonomy" id="103891"/>
    <lineage>
        <taxon>Bacteria</taxon>
        <taxon>Bacillati</taxon>
        <taxon>Bacillota</taxon>
        <taxon>Negativicutes</taxon>
        <taxon>Veillonellales</taxon>
        <taxon>Veillonellaceae</taxon>
        <taxon>Veillonella</taxon>
    </lineage>
</organism>
<dbReference type="Proteomes" id="UP000255367">
    <property type="component" value="Unassembled WGS sequence"/>
</dbReference>
<sequence>MQLKQWLRPFILGFTLQLFIVAVPHTAFANWLSFGDMYAGATSEGLILSDSLLSLNGQTVTMQGYMAPPLKPSINFFVLTETPMSICPFCSTDADWPSDIVVVYLDDAVTALPYDQDITVTGQLDVGSYVDGETGFVSLVRLLGSEVY</sequence>
<dbReference type="AlphaFoldDB" id="A0A380NKK6"/>
<name>A0A380NKK6_9FIRM</name>
<protein>
    <recommendedName>
        <fullName evidence="3">DUF3299 domain-containing protein</fullName>
    </recommendedName>
</protein>
<gene>
    <name evidence="1" type="ORF">NCTC12020_00727</name>
</gene>
<evidence type="ECO:0000313" key="2">
    <source>
        <dbReference type="Proteomes" id="UP000255367"/>
    </source>
</evidence>
<evidence type="ECO:0008006" key="3">
    <source>
        <dbReference type="Google" id="ProtNLM"/>
    </source>
</evidence>